<organism evidence="10 11">
    <name type="scientific">Cetraspora pellucida</name>
    <dbReference type="NCBI Taxonomy" id="1433469"/>
    <lineage>
        <taxon>Eukaryota</taxon>
        <taxon>Fungi</taxon>
        <taxon>Fungi incertae sedis</taxon>
        <taxon>Mucoromycota</taxon>
        <taxon>Glomeromycotina</taxon>
        <taxon>Glomeromycetes</taxon>
        <taxon>Diversisporales</taxon>
        <taxon>Gigasporaceae</taxon>
        <taxon>Cetraspora</taxon>
    </lineage>
</organism>
<dbReference type="GO" id="GO:0008270">
    <property type="term" value="F:zinc ion binding"/>
    <property type="evidence" value="ECO:0007669"/>
    <property type="project" value="UniProtKB-KW"/>
</dbReference>
<evidence type="ECO:0000313" key="11">
    <source>
        <dbReference type="Proteomes" id="UP000789759"/>
    </source>
</evidence>
<keyword evidence="4" id="KW-0862">Zinc</keyword>
<dbReference type="PANTHER" id="PTHR46481:SF10">
    <property type="entry name" value="ZINC FINGER BED DOMAIN-CONTAINING PROTEIN 39"/>
    <property type="match status" value="1"/>
</dbReference>
<dbReference type="PROSITE" id="PS50808">
    <property type="entry name" value="ZF_BED"/>
    <property type="match status" value="1"/>
</dbReference>
<dbReference type="InterPro" id="IPR012337">
    <property type="entry name" value="RNaseH-like_sf"/>
</dbReference>
<evidence type="ECO:0000256" key="1">
    <source>
        <dbReference type="ARBA" id="ARBA00004123"/>
    </source>
</evidence>
<proteinExistence type="predicted"/>
<evidence type="ECO:0000256" key="8">
    <source>
        <dbReference type="PROSITE-ProRule" id="PRU00027"/>
    </source>
</evidence>
<dbReference type="PANTHER" id="PTHR46481">
    <property type="entry name" value="ZINC FINGER BED DOMAIN-CONTAINING PROTEIN 4"/>
    <property type="match status" value="1"/>
</dbReference>
<dbReference type="InterPro" id="IPR052035">
    <property type="entry name" value="ZnF_BED_domain_contain"/>
</dbReference>
<protein>
    <submittedName>
        <fullName evidence="10">13915_t:CDS:1</fullName>
    </submittedName>
</protein>
<keyword evidence="11" id="KW-1185">Reference proteome</keyword>
<accession>A0A9N9IIS3</accession>
<evidence type="ECO:0000256" key="7">
    <source>
        <dbReference type="ARBA" id="ARBA00023242"/>
    </source>
</evidence>
<dbReference type="SUPFAM" id="SSF53098">
    <property type="entry name" value="Ribonuclease H-like"/>
    <property type="match status" value="1"/>
</dbReference>
<dbReference type="Proteomes" id="UP000789759">
    <property type="component" value="Unassembled WGS sequence"/>
</dbReference>
<evidence type="ECO:0000259" key="9">
    <source>
        <dbReference type="PROSITE" id="PS50808"/>
    </source>
</evidence>
<evidence type="ECO:0000256" key="3">
    <source>
        <dbReference type="ARBA" id="ARBA00022771"/>
    </source>
</evidence>
<dbReference type="AlphaFoldDB" id="A0A9N9IIS3"/>
<dbReference type="GO" id="GO:0005634">
    <property type="term" value="C:nucleus"/>
    <property type="evidence" value="ECO:0007669"/>
    <property type="project" value="UniProtKB-SubCell"/>
</dbReference>
<keyword evidence="6" id="KW-0804">Transcription</keyword>
<dbReference type="GO" id="GO:0009791">
    <property type="term" value="P:post-embryonic development"/>
    <property type="evidence" value="ECO:0007669"/>
    <property type="project" value="UniProtKB-ARBA"/>
</dbReference>
<name>A0A9N9IIS3_9GLOM</name>
<evidence type="ECO:0000256" key="5">
    <source>
        <dbReference type="ARBA" id="ARBA00023015"/>
    </source>
</evidence>
<dbReference type="Pfam" id="PF02892">
    <property type="entry name" value="zf-BED"/>
    <property type="match status" value="1"/>
</dbReference>
<dbReference type="OrthoDB" id="1607513at2759"/>
<keyword evidence="7" id="KW-0539">Nucleus</keyword>
<evidence type="ECO:0000256" key="2">
    <source>
        <dbReference type="ARBA" id="ARBA00022723"/>
    </source>
</evidence>
<gene>
    <name evidence="10" type="ORF">CPELLU_LOCUS13880</name>
</gene>
<comment type="caution">
    <text evidence="10">The sequence shown here is derived from an EMBL/GenBank/DDBJ whole genome shotgun (WGS) entry which is preliminary data.</text>
</comment>
<evidence type="ECO:0000256" key="4">
    <source>
        <dbReference type="ARBA" id="ARBA00022833"/>
    </source>
</evidence>
<reference evidence="10" key="1">
    <citation type="submission" date="2021-06" db="EMBL/GenBank/DDBJ databases">
        <authorList>
            <person name="Kallberg Y."/>
            <person name="Tangrot J."/>
            <person name="Rosling A."/>
        </authorList>
    </citation>
    <scope>NUCLEOTIDE SEQUENCE</scope>
    <source>
        <strain evidence="10">FL966</strain>
    </source>
</reference>
<evidence type="ECO:0000313" key="10">
    <source>
        <dbReference type="EMBL" id="CAG8737326.1"/>
    </source>
</evidence>
<dbReference type="InterPro" id="IPR036236">
    <property type="entry name" value="Znf_C2H2_sf"/>
</dbReference>
<dbReference type="GO" id="GO:0003677">
    <property type="term" value="F:DNA binding"/>
    <property type="evidence" value="ECO:0007669"/>
    <property type="project" value="InterPro"/>
</dbReference>
<dbReference type="EMBL" id="CAJVQA010015465">
    <property type="protein sequence ID" value="CAG8737326.1"/>
    <property type="molecule type" value="Genomic_DNA"/>
</dbReference>
<dbReference type="SMART" id="SM00614">
    <property type="entry name" value="ZnF_BED"/>
    <property type="match status" value="1"/>
</dbReference>
<dbReference type="InterPro" id="IPR003656">
    <property type="entry name" value="Znf_BED"/>
</dbReference>
<keyword evidence="3 8" id="KW-0863">Zinc-finger</keyword>
<keyword evidence="5" id="KW-0805">Transcription regulation</keyword>
<keyword evidence="2" id="KW-0479">Metal-binding</keyword>
<feature type="domain" description="BED-type" evidence="9">
    <location>
        <begin position="52"/>
        <end position="101"/>
    </location>
</feature>
<comment type="subcellular location">
    <subcellularLocation>
        <location evidence="1">Nucleus</location>
    </subcellularLocation>
</comment>
<dbReference type="SUPFAM" id="SSF57667">
    <property type="entry name" value="beta-beta-alpha zinc fingers"/>
    <property type="match status" value="1"/>
</dbReference>
<sequence length="328" mass="37301">MPILSTPSYGKPSESYKQVLIYIDKDPIYIDENEAEVSKLPTQSEGGSKTIHPRSLVWSYFKTKDASAICNFCGTKLVYQDGTTSNLKKHLKIHRSKVPELKSLNVEQGSVSIIKHNQPFLIAEDEKLRLIFKFLDPRVTALSADSIKRHIVHDFEVDGDKSFIAVTIHYLNASWKLKNILLNFISINESHIGAVILNTMEVCLQEIGIIPKLIAITCDNAASNDRFLQEFAYSLSQLGIQFDSTQQSMRCFSYILNLAVQDMLDIARTIMLDSQLKFQYFEELRWSAQLIDQIKDIIKNKYENQYTPVSDQDVVNSIVEPSATNIIL</sequence>
<evidence type="ECO:0000256" key="6">
    <source>
        <dbReference type="ARBA" id="ARBA00023163"/>
    </source>
</evidence>